<evidence type="ECO:0000313" key="2">
    <source>
        <dbReference type="Proteomes" id="UP000186817"/>
    </source>
</evidence>
<accession>A0A1Q9EMT5</accession>
<dbReference type="AlphaFoldDB" id="A0A1Q9EMT5"/>
<evidence type="ECO:0000313" key="1">
    <source>
        <dbReference type="EMBL" id="OLQ08744.1"/>
    </source>
</evidence>
<protein>
    <submittedName>
        <fullName evidence="1">Uncharacterized protein</fullName>
    </submittedName>
</protein>
<reference evidence="1 2" key="1">
    <citation type="submission" date="2016-02" db="EMBL/GenBank/DDBJ databases">
        <title>Genome analysis of coral dinoflagellate symbionts highlights evolutionary adaptations to a symbiotic lifestyle.</title>
        <authorList>
            <person name="Aranda M."/>
            <person name="Li Y."/>
            <person name="Liew Y.J."/>
            <person name="Baumgarten S."/>
            <person name="Simakov O."/>
            <person name="Wilson M."/>
            <person name="Piel J."/>
            <person name="Ashoor H."/>
            <person name="Bougouffa S."/>
            <person name="Bajic V.B."/>
            <person name="Ryu T."/>
            <person name="Ravasi T."/>
            <person name="Bayer T."/>
            <person name="Micklem G."/>
            <person name="Kim H."/>
            <person name="Bhak J."/>
            <person name="Lajeunesse T.C."/>
            <person name="Voolstra C.R."/>
        </authorList>
    </citation>
    <scope>NUCLEOTIDE SEQUENCE [LARGE SCALE GENOMIC DNA]</scope>
    <source>
        <strain evidence="1 2">CCMP2467</strain>
    </source>
</reference>
<dbReference type="Proteomes" id="UP000186817">
    <property type="component" value="Unassembled WGS sequence"/>
</dbReference>
<keyword evidence="2" id="KW-1185">Reference proteome</keyword>
<sequence>MAMLCTIRAGAHFGRRDEAASEDVAPSNCRTCFISSRTCLNQRVCASRSRLCRAVLNCFRKCHALPNSEVLLTNLTYTLEVAVGTSPCPMNLEARRVMASSLKDHPNYVVKSFHPNWRPTKTRC</sequence>
<proteinExistence type="predicted"/>
<comment type="caution">
    <text evidence="1">The sequence shown here is derived from an EMBL/GenBank/DDBJ whole genome shotgun (WGS) entry which is preliminary data.</text>
</comment>
<dbReference type="EMBL" id="LSRX01000111">
    <property type="protein sequence ID" value="OLQ08744.1"/>
    <property type="molecule type" value="Genomic_DNA"/>
</dbReference>
<name>A0A1Q9EMT5_SYMMI</name>
<organism evidence="1 2">
    <name type="scientific">Symbiodinium microadriaticum</name>
    <name type="common">Dinoflagellate</name>
    <name type="synonym">Zooxanthella microadriatica</name>
    <dbReference type="NCBI Taxonomy" id="2951"/>
    <lineage>
        <taxon>Eukaryota</taxon>
        <taxon>Sar</taxon>
        <taxon>Alveolata</taxon>
        <taxon>Dinophyceae</taxon>
        <taxon>Suessiales</taxon>
        <taxon>Symbiodiniaceae</taxon>
        <taxon>Symbiodinium</taxon>
    </lineage>
</organism>
<gene>
    <name evidence="1" type="ORF">AK812_SmicGene49150</name>
</gene>